<dbReference type="VEuPathDB" id="VectorBase:GBRI022757"/>
<keyword evidence="2" id="KW-1185">Reference proteome</keyword>
<reference evidence="2" key="1">
    <citation type="submission" date="2014-03" db="EMBL/GenBank/DDBJ databases">
        <authorList>
            <person name="Aksoy S."/>
            <person name="Warren W."/>
            <person name="Wilson R.K."/>
        </authorList>
    </citation>
    <scope>NUCLEOTIDE SEQUENCE [LARGE SCALE GENOMIC DNA]</scope>
    <source>
        <strain evidence="2">IAEA</strain>
    </source>
</reference>
<protein>
    <submittedName>
        <fullName evidence="1">Uncharacterized protein</fullName>
    </submittedName>
</protein>
<dbReference type="EnsemblMetazoa" id="GBRI022757-RA">
    <property type="protein sequence ID" value="GBRI022757-PA"/>
    <property type="gene ID" value="GBRI022757"/>
</dbReference>
<evidence type="ECO:0000313" key="2">
    <source>
        <dbReference type="Proteomes" id="UP000091820"/>
    </source>
</evidence>
<proteinExistence type="predicted"/>
<accession>A0A1A9WK89</accession>
<evidence type="ECO:0000313" key="1">
    <source>
        <dbReference type="EnsemblMetazoa" id="GBRI022757-PA"/>
    </source>
</evidence>
<dbReference type="AlphaFoldDB" id="A0A1A9WK89"/>
<sequence>MKMKIKTRHHHHHQHHCRYVNRSLTQSTSNNHMALCVWALLAIRKYTGRCTVVSFLSGLDLRYIPFFGISCRQEVTIVVITSGVQQRKLIFNFYKTTVFSNSEQLDLPTNEPTNQPTDRPTNNFTGFCKSFESVPVNHDWWRDRESPLVCSCKAIVLHACLLACLYPHLLLASLLEIVLNFHFKSRREFNIYKRVRGKRTELDFGADLAHFTWNLRTQVHFVADIKSIEI</sequence>
<name>A0A1A9WK89_9MUSC</name>
<organism evidence="1 2">
    <name type="scientific">Glossina brevipalpis</name>
    <dbReference type="NCBI Taxonomy" id="37001"/>
    <lineage>
        <taxon>Eukaryota</taxon>
        <taxon>Metazoa</taxon>
        <taxon>Ecdysozoa</taxon>
        <taxon>Arthropoda</taxon>
        <taxon>Hexapoda</taxon>
        <taxon>Insecta</taxon>
        <taxon>Pterygota</taxon>
        <taxon>Neoptera</taxon>
        <taxon>Endopterygota</taxon>
        <taxon>Diptera</taxon>
        <taxon>Brachycera</taxon>
        <taxon>Muscomorpha</taxon>
        <taxon>Hippoboscoidea</taxon>
        <taxon>Glossinidae</taxon>
        <taxon>Glossina</taxon>
    </lineage>
</organism>
<reference evidence="1" key="2">
    <citation type="submission" date="2020-05" db="UniProtKB">
        <authorList>
            <consortium name="EnsemblMetazoa"/>
        </authorList>
    </citation>
    <scope>IDENTIFICATION</scope>
    <source>
        <strain evidence="1">IAEA</strain>
    </source>
</reference>
<dbReference type="Proteomes" id="UP000091820">
    <property type="component" value="Unassembled WGS sequence"/>
</dbReference>